<accession>A0ABT1XQ58</accession>
<name>A0ABT1XQ58_9SPHN</name>
<dbReference type="NCBIfam" id="TIGR01643">
    <property type="entry name" value="YD_repeat_2x"/>
    <property type="match status" value="1"/>
</dbReference>
<comment type="caution">
    <text evidence="1">The sequence shown here is derived from an EMBL/GenBank/DDBJ whole genome shotgun (WGS) entry which is preliminary data.</text>
</comment>
<dbReference type="InterPro" id="IPR031325">
    <property type="entry name" value="RHS_repeat"/>
</dbReference>
<gene>
    <name evidence="1" type="ORF">NSO95_03715</name>
</gene>
<protein>
    <submittedName>
        <fullName evidence="1">RHS repeat protein</fullName>
    </submittedName>
</protein>
<reference evidence="1 2" key="1">
    <citation type="submission" date="2022-08" db="EMBL/GenBank/DDBJ databases">
        <title>Polyphasic taxonomy analysis of Qipengyuania sp.RS5-5.</title>
        <authorList>
            <person name="Xamxidin M."/>
            <person name="Wu M."/>
        </authorList>
    </citation>
    <scope>NUCLEOTIDE SEQUENCE [LARGE SCALE GENOMIC DNA]</scope>
    <source>
        <strain evidence="1 2">RS5-5</strain>
    </source>
</reference>
<dbReference type="Proteomes" id="UP001206067">
    <property type="component" value="Unassembled WGS sequence"/>
</dbReference>
<dbReference type="EMBL" id="JANKHH010000003">
    <property type="protein sequence ID" value="MCR2833041.1"/>
    <property type="molecule type" value="Genomic_DNA"/>
</dbReference>
<dbReference type="Gene3D" id="2.180.10.10">
    <property type="entry name" value="RHS repeat-associated core"/>
    <property type="match status" value="1"/>
</dbReference>
<keyword evidence="2" id="KW-1185">Reference proteome</keyword>
<organism evidence="1 2">
    <name type="scientific">Parerythrobacter lacustris</name>
    <dbReference type="NCBI Taxonomy" id="2969984"/>
    <lineage>
        <taxon>Bacteria</taxon>
        <taxon>Pseudomonadati</taxon>
        <taxon>Pseudomonadota</taxon>
        <taxon>Alphaproteobacteria</taxon>
        <taxon>Sphingomonadales</taxon>
        <taxon>Erythrobacteraceae</taxon>
        <taxon>Parerythrobacter</taxon>
    </lineage>
</organism>
<dbReference type="Pfam" id="PF05593">
    <property type="entry name" value="RHS_repeat"/>
    <property type="match status" value="1"/>
</dbReference>
<dbReference type="InterPro" id="IPR006530">
    <property type="entry name" value="YD"/>
</dbReference>
<sequence>MALRAVVLSEMQNTDGVSRTVSSLYDLDGNRTQITHPDGAYWQMDYDGLNRATAMREWATPIGAMEYTNRGQVK</sequence>
<evidence type="ECO:0000313" key="1">
    <source>
        <dbReference type="EMBL" id="MCR2833041.1"/>
    </source>
</evidence>
<proteinExistence type="predicted"/>
<dbReference type="RefSeq" id="WP_257594811.1">
    <property type="nucleotide sequence ID" value="NZ_JANKHH010000003.1"/>
</dbReference>
<evidence type="ECO:0000313" key="2">
    <source>
        <dbReference type="Proteomes" id="UP001206067"/>
    </source>
</evidence>